<accession>A0A8S9J2T9</accession>
<gene>
    <name evidence="1" type="ORF">F2Q70_00000955</name>
</gene>
<proteinExistence type="predicted"/>
<reference evidence="1" key="1">
    <citation type="submission" date="2019-12" db="EMBL/GenBank/DDBJ databases">
        <title>Genome sequencing and annotation of Brassica cretica.</title>
        <authorList>
            <person name="Studholme D.J."/>
            <person name="Sarris P.F."/>
        </authorList>
    </citation>
    <scope>NUCLEOTIDE SEQUENCE</scope>
    <source>
        <strain evidence="1">PFS-102/07</strain>
        <tissue evidence="1">Leaf</tissue>
    </source>
</reference>
<protein>
    <submittedName>
        <fullName evidence="1">Uncharacterized protein</fullName>
    </submittedName>
</protein>
<dbReference type="AlphaFoldDB" id="A0A8S9J2T9"/>
<sequence length="78" mass="8983">MKSLAKSFCLIDMLWSEYGRTSPCLSEVVWWANHDEYDYHSLRKTFKVSRGKVNCHSLGETLVQWKVGEVKVTGETVS</sequence>
<name>A0A8S9J2T9_BRACR</name>
<evidence type="ECO:0000313" key="1">
    <source>
        <dbReference type="EMBL" id="KAF2575536.1"/>
    </source>
</evidence>
<comment type="caution">
    <text evidence="1">The sequence shown here is derived from an EMBL/GenBank/DDBJ whole genome shotgun (WGS) entry which is preliminary data.</text>
</comment>
<organism evidence="1">
    <name type="scientific">Brassica cretica</name>
    <name type="common">Mustard</name>
    <dbReference type="NCBI Taxonomy" id="69181"/>
    <lineage>
        <taxon>Eukaryota</taxon>
        <taxon>Viridiplantae</taxon>
        <taxon>Streptophyta</taxon>
        <taxon>Embryophyta</taxon>
        <taxon>Tracheophyta</taxon>
        <taxon>Spermatophyta</taxon>
        <taxon>Magnoliopsida</taxon>
        <taxon>eudicotyledons</taxon>
        <taxon>Gunneridae</taxon>
        <taxon>Pentapetalae</taxon>
        <taxon>rosids</taxon>
        <taxon>malvids</taxon>
        <taxon>Brassicales</taxon>
        <taxon>Brassicaceae</taxon>
        <taxon>Brassiceae</taxon>
        <taxon>Brassica</taxon>
    </lineage>
</organism>
<dbReference type="EMBL" id="QGKY02001015">
    <property type="protein sequence ID" value="KAF2575536.1"/>
    <property type="molecule type" value="Genomic_DNA"/>
</dbReference>